<dbReference type="InterPro" id="IPR055247">
    <property type="entry name" value="InsJ-like_HTH"/>
</dbReference>
<dbReference type="InterPro" id="IPR009057">
    <property type="entry name" value="Homeodomain-like_sf"/>
</dbReference>
<dbReference type="RefSeq" id="WP_143063867.1">
    <property type="nucleotide sequence ID" value="NZ_FODJ01000001.1"/>
</dbReference>
<keyword evidence="4" id="KW-1185">Reference proteome</keyword>
<accession>A0A1H8G9D9</accession>
<dbReference type="Pfam" id="PF13518">
    <property type="entry name" value="HTH_28"/>
    <property type="match status" value="1"/>
</dbReference>
<dbReference type="EMBL" id="FODJ01000001">
    <property type="protein sequence ID" value="SEN40375.1"/>
    <property type="molecule type" value="Genomic_DNA"/>
</dbReference>
<dbReference type="SUPFAM" id="SSF48295">
    <property type="entry name" value="TrpR-like"/>
    <property type="match status" value="1"/>
</dbReference>
<evidence type="ECO:0000313" key="3">
    <source>
        <dbReference type="EMBL" id="SEO55995.1"/>
    </source>
</evidence>
<dbReference type="STRING" id="872970.SAMN04488134_1011"/>
<organism evidence="2 4">
    <name type="scientific">Amphibacillus marinus</name>
    <dbReference type="NCBI Taxonomy" id="872970"/>
    <lineage>
        <taxon>Bacteria</taxon>
        <taxon>Bacillati</taxon>
        <taxon>Bacillota</taxon>
        <taxon>Bacilli</taxon>
        <taxon>Bacillales</taxon>
        <taxon>Bacillaceae</taxon>
        <taxon>Amphibacillus</taxon>
    </lineage>
</organism>
<dbReference type="EMBL" id="FODJ01000009">
    <property type="protein sequence ID" value="SEO55995.1"/>
    <property type="molecule type" value="Genomic_DNA"/>
</dbReference>
<dbReference type="GO" id="GO:0043565">
    <property type="term" value="F:sequence-specific DNA binding"/>
    <property type="evidence" value="ECO:0007669"/>
    <property type="project" value="InterPro"/>
</dbReference>
<dbReference type="Proteomes" id="UP000199300">
    <property type="component" value="Unassembled WGS sequence"/>
</dbReference>
<name>A0A1H8G9D9_9BACI</name>
<evidence type="ECO:0000313" key="4">
    <source>
        <dbReference type="Proteomes" id="UP000199300"/>
    </source>
</evidence>
<dbReference type="AlphaFoldDB" id="A0A1H8G9D9"/>
<dbReference type="InterPro" id="IPR010921">
    <property type="entry name" value="Trp_repressor/repl_initiator"/>
</dbReference>
<protein>
    <submittedName>
        <fullName evidence="2">Helix-turn-helix domain-containing protein</fullName>
    </submittedName>
</protein>
<sequence>MSKRSYSAELKCEILKALDENYSAYELGSKYNVCPSTILGWKRKYDKYGKESLKASTTWKKYAKAFKLAAIRDCLSGKYSIREVARLYE</sequence>
<proteinExistence type="predicted"/>
<evidence type="ECO:0000259" key="1">
    <source>
        <dbReference type="Pfam" id="PF13518"/>
    </source>
</evidence>
<feature type="domain" description="Insertion element IS150 protein InsJ-like helix-turn-helix" evidence="1">
    <location>
        <begin position="13"/>
        <end position="56"/>
    </location>
</feature>
<evidence type="ECO:0000313" key="2">
    <source>
        <dbReference type="EMBL" id="SEN40375.1"/>
    </source>
</evidence>
<gene>
    <name evidence="2" type="ORF">SAMN04488134_1011</name>
    <name evidence="3" type="ORF">SAMN04488134_1091</name>
</gene>
<reference evidence="2 4" key="1">
    <citation type="submission" date="2016-10" db="EMBL/GenBank/DDBJ databases">
        <authorList>
            <person name="de Groot N.N."/>
        </authorList>
    </citation>
    <scope>NUCLEOTIDE SEQUENCE [LARGE SCALE GENOMIC DNA]</scope>
    <source>
        <strain evidence="2 4">CGMCC 1.10434</strain>
    </source>
</reference>
<dbReference type="SUPFAM" id="SSF46689">
    <property type="entry name" value="Homeodomain-like"/>
    <property type="match status" value="1"/>
</dbReference>
<dbReference type="Gene3D" id="1.10.10.10">
    <property type="entry name" value="Winged helix-like DNA-binding domain superfamily/Winged helix DNA-binding domain"/>
    <property type="match status" value="1"/>
</dbReference>
<dbReference type="OrthoDB" id="9797531at2"/>
<dbReference type="InterPro" id="IPR036388">
    <property type="entry name" value="WH-like_DNA-bd_sf"/>
</dbReference>
<feature type="non-terminal residue" evidence="2">
    <location>
        <position position="89"/>
    </location>
</feature>